<dbReference type="InterPro" id="IPR016187">
    <property type="entry name" value="CTDL_fold"/>
</dbReference>
<dbReference type="InterPro" id="IPR029030">
    <property type="entry name" value="Caspase-like_dom_sf"/>
</dbReference>
<dbReference type="Pfam" id="PF03781">
    <property type="entry name" value="FGE-sulfatase"/>
    <property type="match status" value="1"/>
</dbReference>
<name>A0A176S6W0_9GAMM</name>
<sequence length="470" mass="53052">MIGNLQYEHNPLNNPVNDATDMGRLLKEIGFEVTLKTNLNQRAMEDAIREFAKRLSESRGIGIFYFAGHGAQVKGRNYLLPIDNNRIQDEIDLEKTAYYVDEILKRMENATLNIIILDACRDNPYRGGRTLKRGLAPMLSTTLGSIIAFATSPGKTAADRDKKGRNGLFTSHLLSALKKAYQTHQRLDDMFMAVHKAVAQESRGRQKPWYSDSLTEPFCFGGCQTVPPPPPPKNLVPEMVWLPAGRFKMGNMNVTSFQGGGESDEQPVHEVSVNRFAISRYEITFAEYDHFAQATGRDKPDDEGWGRGNRPVINISWHDAQAYTEWLSQETGQQYRLPTEAEWEYAARAGTQTRYWWGNEIGANRANCDGCGSRWDKTAPVGSFAPNAFGLYDTSGNVEEWTCSQYEDKYRGNEQACVKSANEIVLRGGSGIDFLSRLRSAFRNSRKPSERFRFVGFRVVRPLPYRVGQP</sequence>
<dbReference type="PATRIC" id="fig|1003181.4.peg.770"/>
<dbReference type="GO" id="GO:0004197">
    <property type="term" value="F:cysteine-type endopeptidase activity"/>
    <property type="evidence" value="ECO:0007669"/>
    <property type="project" value="InterPro"/>
</dbReference>
<dbReference type="GO" id="GO:0006508">
    <property type="term" value="P:proteolysis"/>
    <property type="evidence" value="ECO:0007669"/>
    <property type="project" value="InterPro"/>
</dbReference>
<dbReference type="InterPro" id="IPR042095">
    <property type="entry name" value="SUMF_sf"/>
</dbReference>
<dbReference type="EMBL" id="LUTY01000246">
    <property type="protein sequence ID" value="OAD23636.1"/>
    <property type="molecule type" value="Genomic_DNA"/>
</dbReference>
<evidence type="ECO:0000256" key="1">
    <source>
        <dbReference type="ARBA" id="ARBA00010134"/>
    </source>
</evidence>
<accession>A0A176S6W0</accession>
<dbReference type="SMART" id="SM00115">
    <property type="entry name" value="CASc"/>
    <property type="match status" value="1"/>
</dbReference>
<dbReference type="InterPro" id="IPR015917">
    <property type="entry name" value="Pept_C14A"/>
</dbReference>
<reference evidence="3 4" key="1">
    <citation type="submission" date="2016-05" db="EMBL/GenBank/DDBJ databases">
        <title>Single-cell genome of chain-forming Candidatus Thiomargarita nelsonii and comparison to other large sulfur-oxidizing bacteria.</title>
        <authorList>
            <person name="Winkel M."/>
            <person name="Salman V."/>
            <person name="Woyke T."/>
            <person name="Schulz-Vogt H."/>
            <person name="Richter M."/>
            <person name="Flood B."/>
            <person name="Bailey J."/>
            <person name="Amann R."/>
            <person name="Mussmann M."/>
        </authorList>
    </citation>
    <scope>NUCLEOTIDE SEQUENCE [LARGE SCALE GENOMIC DNA]</scope>
    <source>
        <strain evidence="3 4">THI036</strain>
    </source>
</reference>
<keyword evidence="4" id="KW-1185">Reference proteome</keyword>
<dbReference type="AlphaFoldDB" id="A0A176S6W0"/>
<evidence type="ECO:0000313" key="4">
    <source>
        <dbReference type="Proteomes" id="UP000076962"/>
    </source>
</evidence>
<feature type="domain" description="Caspase family p20" evidence="2">
    <location>
        <begin position="18"/>
        <end position="124"/>
    </location>
</feature>
<dbReference type="InterPro" id="IPR005532">
    <property type="entry name" value="SUMF_dom"/>
</dbReference>
<dbReference type="SUPFAM" id="SSF56436">
    <property type="entry name" value="C-type lectin-like"/>
    <property type="match status" value="1"/>
</dbReference>
<dbReference type="PANTHER" id="PTHR23150">
    <property type="entry name" value="SULFATASE MODIFYING FACTOR 1, 2"/>
    <property type="match status" value="1"/>
</dbReference>
<comment type="caution">
    <text evidence="3">The sequence shown here is derived from an EMBL/GenBank/DDBJ whole genome shotgun (WGS) entry which is preliminary data.</text>
</comment>
<evidence type="ECO:0000313" key="3">
    <source>
        <dbReference type="EMBL" id="OAD23636.1"/>
    </source>
</evidence>
<organism evidence="3 4">
    <name type="scientific">Candidatus Thiomargarita nelsonii</name>
    <dbReference type="NCBI Taxonomy" id="1003181"/>
    <lineage>
        <taxon>Bacteria</taxon>
        <taxon>Pseudomonadati</taxon>
        <taxon>Pseudomonadota</taxon>
        <taxon>Gammaproteobacteria</taxon>
        <taxon>Thiotrichales</taxon>
        <taxon>Thiotrichaceae</taxon>
        <taxon>Thiomargarita</taxon>
    </lineage>
</organism>
<proteinExistence type="inferred from homology"/>
<evidence type="ECO:0000259" key="2">
    <source>
        <dbReference type="PROSITE" id="PS50208"/>
    </source>
</evidence>
<dbReference type="PANTHER" id="PTHR23150:SF35">
    <property type="entry name" value="BLL6746 PROTEIN"/>
    <property type="match status" value="1"/>
</dbReference>
<dbReference type="Gene3D" id="3.90.1580.10">
    <property type="entry name" value="paralog of FGE (formylglycine-generating enzyme)"/>
    <property type="match status" value="1"/>
</dbReference>
<dbReference type="InterPro" id="IPR051043">
    <property type="entry name" value="Sulfatase_Mod_Factor_Kinase"/>
</dbReference>
<dbReference type="InterPro" id="IPR001309">
    <property type="entry name" value="Pept_C14_p20"/>
</dbReference>
<protein>
    <submittedName>
        <fullName evidence="3">Protein containing Sulphatase-modifying factor</fullName>
    </submittedName>
</protein>
<dbReference type="Pfam" id="PF00656">
    <property type="entry name" value="Peptidase_C14"/>
    <property type="match status" value="1"/>
</dbReference>
<comment type="similarity">
    <text evidence="1">Belongs to the peptidase C14A family.</text>
</comment>
<dbReference type="Gene3D" id="3.40.50.1460">
    <property type="match status" value="1"/>
</dbReference>
<dbReference type="Proteomes" id="UP000076962">
    <property type="component" value="Unassembled WGS sequence"/>
</dbReference>
<dbReference type="SUPFAM" id="SSF52129">
    <property type="entry name" value="Caspase-like"/>
    <property type="match status" value="1"/>
</dbReference>
<gene>
    <name evidence="3" type="ORF">THIOM_000526</name>
</gene>
<dbReference type="GO" id="GO:0120147">
    <property type="term" value="F:formylglycine-generating oxidase activity"/>
    <property type="evidence" value="ECO:0007669"/>
    <property type="project" value="TreeGrafter"/>
</dbReference>
<dbReference type="PROSITE" id="PS50208">
    <property type="entry name" value="CASPASE_P20"/>
    <property type="match status" value="1"/>
</dbReference>
<dbReference type="InterPro" id="IPR011600">
    <property type="entry name" value="Pept_C14_caspase"/>
</dbReference>